<accession>A0A9E7GX72</accession>
<dbReference type="EMBL" id="CP097510">
    <property type="protein sequence ID" value="URE22936.1"/>
    <property type="molecule type" value="Genomic_DNA"/>
</dbReference>
<name>A0A9E7GX72_9LILI</name>
<reference evidence="1" key="1">
    <citation type="submission" date="2022-05" db="EMBL/GenBank/DDBJ databases">
        <title>The Musa troglodytarum L. genome provides insights into the mechanism of non-climacteric behaviour and enrichment of carotenoids.</title>
        <authorList>
            <person name="Wang J."/>
        </authorList>
    </citation>
    <scope>NUCLEOTIDE SEQUENCE</scope>
    <source>
        <tissue evidence="1">Leaf</tissue>
    </source>
</reference>
<dbReference type="AlphaFoldDB" id="A0A9E7GX72"/>
<proteinExistence type="predicted"/>
<evidence type="ECO:0000313" key="2">
    <source>
        <dbReference type="Proteomes" id="UP001055439"/>
    </source>
</evidence>
<protein>
    <submittedName>
        <fullName evidence="1">Uncharacterized protein</fullName>
    </submittedName>
</protein>
<evidence type="ECO:0000313" key="1">
    <source>
        <dbReference type="EMBL" id="URE22936.1"/>
    </source>
</evidence>
<sequence length="50" mass="5612">MPQAALLLEERRHRSYVVALKVKAPSIGSFAPINLVTMLDMNQGMTRENL</sequence>
<organism evidence="1 2">
    <name type="scientific">Musa troglodytarum</name>
    <name type="common">fe'i banana</name>
    <dbReference type="NCBI Taxonomy" id="320322"/>
    <lineage>
        <taxon>Eukaryota</taxon>
        <taxon>Viridiplantae</taxon>
        <taxon>Streptophyta</taxon>
        <taxon>Embryophyta</taxon>
        <taxon>Tracheophyta</taxon>
        <taxon>Spermatophyta</taxon>
        <taxon>Magnoliopsida</taxon>
        <taxon>Liliopsida</taxon>
        <taxon>Zingiberales</taxon>
        <taxon>Musaceae</taxon>
        <taxon>Musa</taxon>
    </lineage>
</organism>
<dbReference type="Proteomes" id="UP001055439">
    <property type="component" value="Chromosome 8"/>
</dbReference>
<gene>
    <name evidence="1" type="ORF">MUK42_33374</name>
</gene>
<keyword evidence="2" id="KW-1185">Reference proteome</keyword>